<dbReference type="Pfam" id="PF23493">
    <property type="entry name" value="CysS_C"/>
    <property type="match status" value="1"/>
</dbReference>
<dbReference type="InterPro" id="IPR014729">
    <property type="entry name" value="Rossmann-like_a/b/a_fold"/>
</dbReference>
<dbReference type="PROSITE" id="PS50151">
    <property type="entry name" value="UVR"/>
    <property type="match status" value="1"/>
</dbReference>
<organism evidence="15 16">
    <name type="scientific">Thermovirga lienii (strain ATCC BAA-1197 / DSM 17291 / Cas60314)</name>
    <dbReference type="NCBI Taxonomy" id="580340"/>
    <lineage>
        <taxon>Bacteria</taxon>
        <taxon>Thermotogati</taxon>
        <taxon>Synergistota</taxon>
        <taxon>Synergistia</taxon>
        <taxon>Synergistales</taxon>
        <taxon>Thermovirgaceae</taxon>
        <taxon>Thermovirga</taxon>
    </lineage>
</organism>
<reference evidence="15 16" key="2">
    <citation type="journal article" date="2012" name="Stand. Genomic Sci.">
        <title>Genome sequence of the moderately thermophilic, amino-acid-degrading and sulfur-reducing bacterium Thermovirga lienii type strain (Cas60314(T)).</title>
        <authorList>
            <person name="Goker M."/>
            <person name="Saunders E."/>
            <person name="Lapidus A."/>
            <person name="Nolan M."/>
            <person name="Lucas S."/>
            <person name="Hammon N."/>
            <person name="Deshpande S."/>
            <person name="Cheng J.F."/>
            <person name="Han C."/>
            <person name="Tapia R."/>
            <person name="Goodwin L.A."/>
            <person name="Pitluck S."/>
            <person name="Liolios K."/>
            <person name="Mavromatis K."/>
            <person name="Pagani I."/>
            <person name="Ivanova N."/>
            <person name="Mikhailova N."/>
            <person name="Pati A."/>
            <person name="Chen A."/>
            <person name="Palaniappan K."/>
            <person name="Land M."/>
            <person name="Chang Y.J."/>
            <person name="Jeffries C.D."/>
            <person name="Brambilla E.M."/>
            <person name="Rohde M."/>
            <person name="Spring S."/>
            <person name="Detter J.C."/>
            <person name="Woyke T."/>
            <person name="Bristow J."/>
            <person name="Eisen J.A."/>
            <person name="Markowitz V."/>
            <person name="Hugenholtz P."/>
            <person name="Kyrpides N.C."/>
            <person name="Klenk H.P."/>
        </authorList>
    </citation>
    <scope>NUCLEOTIDE SEQUENCE [LARGE SCALE GENOMIC DNA]</scope>
    <source>
        <strain evidence="16">ATCC BAA-1197 / DSM 17291 / Cas60314</strain>
    </source>
</reference>
<comment type="similarity">
    <text evidence="2 12">Belongs to the class-I aminoacyl-tRNA synthetase family.</text>
</comment>
<keyword evidence="13" id="KW-0175">Coiled coil</keyword>
<dbReference type="PANTHER" id="PTHR10890:SF3">
    <property type="entry name" value="CYSTEINE--TRNA LIGASE, CYTOPLASMIC"/>
    <property type="match status" value="1"/>
</dbReference>
<sequence length="476" mass="54146">METITIYNDLTRTKEPLVTQKKGKVGIYTCGPTVYDYFHIGNARPFIVFDAFRRFLEAQGYEVTFVQNFTDIDDKMINRAKELGITVPQLAEKFIEAYYEDADALGIKRPTVAPRATEHIDEIISLIEKIMKNGHAYVVNGDVYFDVQSYPEYGKLSKQTLEELQSGARVEINPNKKHPLDFALWKAKKPGEPSWPSPWGEGRPGWHIECSAMAIKYLGETIDIHTGGSDLVFPHHENEIAQAEAATGKPFVKYWMHNGYLMINAEKMSKSLGNFLTAREARKKFHPVAIRLFMLSAHYRTPLNFSVENLINSAKGAERIRNCWNELLNAEERCYDSGTSMGETETINSLKEKFDSNLKDDFNTAGAIGVLFEAVKIVNQVLKGNNFDKNFIDSAKALMRYADEILGIIDINNTLKAENESTELNEELINELIREREEARKQRNFAKADEIRDKLSSMGIVLEDTPSGTRWKRALH</sequence>
<dbReference type="GO" id="GO:0004817">
    <property type="term" value="F:cysteine-tRNA ligase activity"/>
    <property type="evidence" value="ECO:0007669"/>
    <property type="project" value="UniProtKB-UniRule"/>
</dbReference>
<dbReference type="EMBL" id="CP003096">
    <property type="protein sequence ID" value="AER66630.1"/>
    <property type="molecule type" value="Genomic_DNA"/>
</dbReference>
<accession>G7V9T0</accession>
<dbReference type="GO" id="GO:0005829">
    <property type="term" value="C:cytosol"/>
    <property type="evidence" value="ECO:0007669"/>
    <property type="project" value="TreeGrafter"/>
</dbReference>
<dbReference type="InterPro" id="IPR001943">
    <property type="entry name" value="UVR_dom"/>
</dbReference>
<dbReference type="EC" id="6.1.1.16" evidence="12"/>
<evidence type="ECO:0000256" key="1">
    <source>
        <dbReference type="ARBA" id="ARBA00004496"/>
    </source>
</evidence>
<evidence type="ECO:0000256" key="3">
    <source>
        <dbReference type="ARBA" id="ARBA00011245"/>
    </source>
</evidence>
<keyword evidence="9 12" id="KW-0067">ATP-binding</keyword>
<dbReference type="Pfam" id="PF01406">
    <property type="entry name" value="tRNA-synt_1e"/>
    <property type="match status" value="1"/>
</dbReference>
<evidence type="ECO:0000256" key="2">
    <source>
        <dbReference type="ARBA" id="ARBA00005594"/>
    </source>
</evidence>
<feature type="binding site" evidence="12">
    <location>
        <position position="30"/>
    </location>
    <ligand>
        <name>Zn(2+)</name>
        <dbReference type="ChEBI" id="CHEBI:29105"/>
    </ligand>
</feature>
<dbReference type="Pfam" id="PF09190">
    <property type="entry name" value="DALR_2"/>
    <property type="match status" value="1"/>
</dbReference>
<dbReference type="InterPro" id="IPR024909">
    <property type="entry name" value="Cys-tRNA/MSH_ligase"/>
</dbReference>
<dbReference type="InterPro" id="IPR015803">
    <property type="entry name" value="Cys-tRNA-ligase"/>
</dbReference>
<feature type="domain" description="UVR" evidence="14">
    <location>
        <begin position="426"/>
        <end position="461"/>
    </location>
</feature>
<evidence type="ECO:0000313" key="15">
    <source>
        <dbReference type="EMBL" id="AER66630.1"/>
    </source>
</evidence>
<dbReference type="InterPro" id="IPR015273">
    <property type="entry name" value="Cys-tRNA-synt_Ia_DALR"/>
</dbReference>
<feature type="short sequence motif" description="'KMSKS' region" evidence="12">
    <location>
        <begin position="267"/>
        <end position="271"/>
    </location>
</feature>
<dbReference type="AlphaFoldDB" id="G7V9T0"/>
<dbReference type="SMART" id="SM00840">
    <property type="entry name" value="DALR_2"/>
    <property type="match status" value="1"/>
</dbReference>
<dbReference type="PANTHER" id="PTHR10890">
    <property type="entry name" value="CYSTEINYL-TRNA SYNTHETASE"/>
    <property type="match status" value="1"/>
</dbReference>
<dbReference type="HAMAP" id="MF_00041">
    <property type="entry name" value="Cys_tRNA_synth"/>
    <property type="match status" value="1"/>
</dbReference>
<evidence type="ECO:0000256" key="13">
    <source>
        <dbReference type="SAM" id="Coils"/>
    </source>
</evidence>
<evidence type="ECO:0000256" key="9">
    <source>
        <dbReference type="ARBA" id="ARBA00022840"/>
    </source>
</evidence>
<protein>
    <recommendedName>
        <fullName evidence="12">Cysteine--tRNA ligase</fullName>
        <ecNumber evidence="12">6.1.1.16</ecNumber>
    </recommendedName>
    <alternativeName>
        <fullName evidence="12">Cysteinyl-tRNA synthetase</fullName>
        <shortName evidence="12">CysRS</shortName>
    </alternativeName>
</protein>
<keyword evidence="8 12" id="KW-0862">Zinc</keyword>
<dbReference type="GO" id="GO:0008270">
    <property type="term" value="F:zinc ion binding"/>
    <property type="evidence" value="ECO:0007669"/>
    <property type="project" value="UniProtKB-UniRule"/>
</dbReference>
<dbReference type="STRING" id="580340.Tlie_0897"/>
<proteinExistence type="inferred from homology"/>
<evidence type="ECO:0000256" key="4">
    <source>
        <dbReference type="ARBA" id="ARBA00022490"/>
    </source>
</evidence>
<keyword evidence="16" id="KW-1185">Reference proteome</keyword>
<dbReference type="FunFam" id="3.40.50.620:FF:000009">
    <property type="entry name" value="Cysteine--tRNA ligase"/>
    <property type="match status" value="1"/>
</dbReference>
<dbReference type="HOGENOM" id="CLU_013528_0_1_0"/>
<feature type="coiled-coil region" evidence="13">
    <location>
        <begin position="418"/>
        <end position="449"/>
    </location>
</feature>
<dbReference type="GO" id="GO:0005524">
    <property type="term" value="F:ATP binding"/>
    <property type="evidence" value="ECO:0007669"/>
    <property type="project" value="UniProtKB-UniRule"/>
</dbReference>
<dbReference type="GO" id="GO:0006423">
    <property type="term" value="P:cysteinyl-tRNA aminoacylation"/>
    <property type="evidence" value="ECO:0007669"/>
    <property type="project" value="UniProtKB-UniRule"/>
</dbReference>
<dbReference type="CDD" id="cd00672">
    <property type="entry name" value="CysRS_core"/>
    <property type="match status" value="1"/>
</dbReference>
<feature type="binding site" evidence="12">
    <location>
        <position position="239"/>
    </location>
    <ligand>
        <name>Zn(2+)</name>
        <dbReference type="ChEBI" id="CHEBI:29105"/>
    </ligand>
</feature>
<evidence type="ECO:0000256" key="8">
    <source>
        <dbReference type="ARBA" id="ARBA00022833"/>
    </source>
</evidence>
<dbReference type="InterPro" id="IPR056411">
    <property type="entry name" value="CysS_C"/>
</dbReference>
<dbReference type="OrthoDB" id="9815130at2"/>
<dbReference type="Gene3D" id="3.40.50.620">
    <property type="entry name" value="HUPs"/>
    <property type="match status" value="1"/>
</dbReference>
<feature type="binding site" evidence="12">
    <location>
        <position position="235"/>
    </location>
    <ligand>
        <name>Zn(2+)</name>
        <dbReference type="ChEBI" id="CHEBI:29105"/>
    </ligand>
</feature>
<dbReference type="InterPro" id="IPR032678">
    <property type="entry name" value="tRNA-synt_1_cat_dom"/>
</dbReference>
<feature type="short sequence motif" description="'HIGH' region" evidence="12">
    <location>
        <begin position="32"/>
        <end position="42"/>
    </location>
</feature>
<comment type="subunit">
    <text evidence="3 12">Monomer.</text>
</comment>
<dbReference type="InterPro" id="IPR009080">
    <property type="entry name" value="tRNAsynth_Ia_anticodon-bd"/>
</dbReference>
<dbReference type="KEGG" id="tli:Tlie_0897"/>
<evidence type="ECO:0000256" key="5">
    <source>
        <dbReference type="ARBA" id="ARBA00022598"/>
    </source>
</evidence>
<evidence type="ECO:0000256" key="7">
    <source>
        <dbReference type="ARBA" id="ARBA00022741"/>
    </source>
</evidence>
<dbReference type="PRINTS" id="PR00983">
    <property type="entry name" value="TRNASYNTHCYS"/>
</dbReference>
<comment type="subcellular location">
    <subcellularLocation>
        <location evidence="1 12">Cytoplasm</location>
    </subcellularLocation>
</comment>
<evidence type="ECO:0000256" key="11">
    <source>
        <dbReference type="ARBA" id="ARBA00023146"/>
    </source>
</evidence>
<evidence type="ECO:0000313" key="16">
    <source>
        <dbReference type="Proteomes" id="UP000005868"/>
    </source>
</evidence>
<dbReference type="SUPFAM" id="SSF47323">
    <property type="entry name" value="Anticodon-binding domain of a subclass of class I aminoacyl-tRNA synthetases"/>
    <property type="match status" value="1"/>
</dbReference>
<keyword evidence="10 12" id="KW-0648">Protein biosynthesis</keyword>
<keyword evidence="5 12" id="KW-0436">Ligase</keyword>
<name>G7V9T0_THELD</name>
<keyword evidence="7 12" id="KW-0547">Nucleotide-binding</keyword>
<dbReference type="eggNOG" id="COG0215">
    <property type="taxonomic scope" value="Bacteria"/>
</dbReference>
<evidence type="ECO:0000256" key="12">
    <source>
        <dbReference type="HAMAP-Rule" id="MF_00041"/>
    </source>
</evidence>
<dbReference type="NCBIfam" id="TIGR00435">
    <property type="entry name" value="cysS"/>
    <property type="match status" value="1"/>
</dbReference>
<dbReference type="Proteomes" id="UP000005868">
    <property type="component" value="Chromosome"/>
</dbReference>
<dbReference type="Gene3D" id="1.20.120.1910">
    <property type="entry name" value="Cysteine-tRNA ligase, C-terminal anti-codon recognition domain"/>
    <property type="match status" value="1"/>
</dbReference>
<evidence type="ECO:0000256" key="10">
    <source>
        <dbReference type="ARBA" id="ARBA00022917"/>
    </source>
</evidence>
<feature type="binding site" evidence="12">
    <location>
        <position position="210"/>
    </location>
    <ligand>
        <name>Zn(2+)</name>
        <dbReference type="ChEBI" id="CHEBI:29105"/>
    </ligand>
</feature>
<evidence type="ECO:0000259" key="14">
    <source>
        <dbReference type="PROSITE" id="PS50151"/>
    </source>
</evidence>
<reference evidence="16" key="1">
    <citation type="submission" date="2011-10" db="EMBL/GenBank/DDBJ databases">
        <title>The complete genome of chromosome of Thermovirga lienii DSM 17291.</title>
        <authorList>
            <consortium name="US DOE Joint Genome Institute (JGI-PGF)"/>
            <person name="Lucas S."/>
            <person name="Copeland A."/>
            <person name="Lapidus A."/>
            <person name="Glavina del Rio T."/>
            <person name="Dalin E."/>
            <person name="Tice H."/>
            <person name="Bruce D."/>
            <person name="Goodwin L."/>
            <person name="Pitluck S."/>
            <person name="Peters L."/>
            <person name="Mikhailova N."/>
            <person name="Saunders E."/>
            <person name="Kyrpides N."/>
            <person name="Mavromatis K."/>
            <person name="Ivanova N."/>
            <person name="Last F.I."/>
            <person name="Brettin T."/>
            <person name="Detter J.C."/>
            <person name="Han C."/>
            <person name="Larimer F."/>
            <person name="Land M."/>
            <person name="Hauser L."/>
            <person name="Markowitz V."/>
            <person name="Cheng J.-F."/>
            <person name="Hugenholtz P."/>
            <person name="Woyke T."/>
            <person name="Wu D."/>
            <person name="Spring S."/>
            <person name="Schroeder M."/>
            <person name="Brambilla E.-M."/>
            <person name="Klenk H.-P."/>
            <person name="Eisen J.A."/>
        </authorList>
    </citation>
    <scope>NUCLEOTIDE SEQUENCE [LARGE SCALE GENOMIC DNA]</scope>
    <source>
        <strain evidence="16">ATCC BAA-1197 / DSM 17291 / Cas60314</strain>
    </source>
</reference>
<dbReference type="SUPFAM" id="SSF52374">
    <property type="entry name" value="Nucleotidylyl transferase"/>
    <property type="match status" value="1"/>
</dbReference>
<keyword evidence="11 12" id="KW-0030">Aminoacyl-tRNA synthetase</keyword>
<gene>
    <name evidence="12" type="primary">cysS</name>
    <name evidence="15" type="ordered locus">Tlie_0897</name>
</gene>
<comment type="catalytic activity">
    <reaction evidence="12">
        <text>tRNA(Cys) + L-cysteine + ATP = L-cysteinyl-tRNA(Cys) + AMP + diphosphate</text>
        <dbReference type="Rhea" id="RHEA:17773"/>
        <dbReference type="Rhea" id="RHEA-COMP:9661"/>
        <dbReference type="Rhea" id="RHEA-COMP:9679"/>
        <dbReference type="ChEBI" id="CHEBI:30616"/>
        <dbReference type="ChEBI" id="CHEBI:33019"/>
        <dbReference type="ChEBI" id="CHEBI:35235"/>
        <dbReference type="ChEBI" id="CHEBI:78442"/>
        <dbReference type="ChEBI" id="CHEBI:78517"/>
        <dbReference type="ChEBI" id="CHEBI:456215"/>
        <dbReference type="EC" id="6.1.1.16"/>
    </reaction>
</comment>
<keyword evidence="4 12" id="KW-0963">Cytoplasm</keyword>
<comment type="cofactor">
    <cofactor evidence="12">
        <name>Zn(2+)</name>
        <dbReference type="ChEBI" id="CHEBI:29105"/>
    </cofactor>
    <text evidence="12">Binds 1 zinc ion per subunit.</text>
</comment>
<feature type="binding site" evidence="12">
    <location>
        <position position="270"/>
    </location>
    <ligand>
        <name>ATP</name>
        <dbReference type="ChEBI" id="CHEBI:30616"/>
    </ligand>
</feature>
<evidence type="ECO:0000256" key="6">
    <source>
        <dbReference type="ARBA" id="ARBA00022723"/>
    </source>
</evidence>
<keyword evidence="6 12" id="KW-0479">Metal-binding</keyword>